<evidence type="ECO:0000313" key="3">
    <source>
        <dbReference type="Proteomes" id="UP000247702"/>
    </source>
</evidence>
<dbReference type="Proteomes" id="UP000615446">
    <property type="component" value="Unassembled WGS sequence"/>
</dbReference>
<keyword evidence="3" id="KW-1185">Reference proteome</keyword>
<protein>
    <submittedName>
        <fullName evidence="1">Uncharacterized protein</fullName>
    </submittedName>
</protein>
<reference evidence="2" key="2">
    <citation type="submission" date="2019-10" db="EMBL/GenBank/DDBJ databases">
        <title>Conservation and host-specific expression of non-tandemly repeated heterogenous ribosome RNA gene in arbuscular mycorrhizal fungi.</title>
        <authorList>
            <person name="Maeda T."/>
            <person name="Kobayashi Y."/>
            <person name="Nakagawa T."/>
            <person name="Ezawa T."/>
            <person name="Yamaguchi K."/>
            <person name="Bino T."/>
            <person name="Nishimoto Y."/>
            <person name="Shigenobu S."/>
            <person name="Kawaguchi M."/>
        </authorList>
    </citation>
    <scope>NUCLEOTIDE SEQUENCE</scope>
    <source>
        <strain evidence="2">HR1</strain>
    </source>
</reference>
<evidence type="ECO:0000313" key="1">
    <source>
        <dbReference type="EMBL" id="GBB98336.1"/>
    </source>
</evidence>
<accession>A0A2Z6S231</accession>
<dbReference type="EMBL" id="BLAL01000338">
    <property type="protein sequence ID" value="GET04244.1"/>
    <property type="molecule type" value="Genomic_DNA"/>
</dbReference>
<dbReference type="Proteomes" id="UP000247702">
    <property type="component" value="Unassembled WGS sequence"/>
</dbReference>
<evidence type="ECO:0000313" key="2">
    <source>
        <dbReference type="EMBL" id="GET04244.1"/>
    </source>
</evidence>
<reference evidence="1 3" key="1">
    <citation type="submission" date="2017-11" db="EMBL/GenBank/DDBJ databases">
        <title>The genome of Rhizophagus clarus HR1 reveals common genetic basis of auxotrophy among arbuscular mycorrhizal fungi.</title>
        <authorList>
            <person name="Kobayashi Y."/>
        </authorList>
    </citation>
    <scope>NUCLEOTIDE SEQUENCE [LARGE SCALE GENOMIC DNA]</scope>
    <source>
        <strain evidence="1 3">HR1</strain>
    </source>
</reference>
<proteinExistence type="predicted"/>
<organism evidence="1 3">
    <name type="scientific">Rhizophagus clarus</name>
    <dbReference type="NCBI Taxonomy" id="94130"/>
    <lineage>
        <taxon>Eukaryota</taxon>
        <taxon>Fungi</taxon>
        <taxon>Fungi incertae sedis</taxon>
        <taxon>Mucoromycota</taxon>
        <taxon>Glomeromycotina</taxon>
        <taxon>Glomeromycetes</taxon>
        <taxon>Glomerales</taxon>
        <taxon>Glomeraceae</taxon>
        <taxon>Rhizophagus</taxon>
    </lineage>
</organism>
<sequence length="74" mass="8796">MLWLVIASNRTTQLFKQFRDYNPSDCKSLIDILLTKEICGFRMMVQPSENLYHTVSDERMKVTTAEFFSHNKYN</sequence>
<comment type="caution">
    <text evidence="1">The sequence shown here is derived from an EMBL/GenBank/DDBJ whole genome shotgun (WGS) entry which is preliminary data.</text>
</comment>
<dbReference type="EMBL" id="BEXD01002446">
    <property type="protein sequence ID" value="GBB98336.1"/>
    <property type="molecule type" value="Genomic_DNA"/>
</dbReference>
<name>A0A2Z6S231_9GLOM</name>
<dbReference type="AlphaFoldDB" id="A0A2Z6S231"/>
<gene>
    <name evidence="2" type="ORF">RCL2_003054700</name>
    <name evidence="1" type="ORF">RclHR1_00320031</name>
</gene>